<name>A0ABU8MYL5_9PSEU</name>
<sequence length="339" mass="36189">MRVGINVGHFTGTPPPGLAERLRAVDEAGFSSVWFAEAYGSDVFTPLAFAAAFTRRVRLGTAVAQIPARTPAATAMAATTLDHLSGGRVVLGLGASGPQVSEGWHGVPYARPLARTREYVDVVRRVLARREPVTYDGEFQRLPAEGTGLGKPLKSSLHPLRPDLPVQLGAEGPRNVALAAEIADGWHAMFFAPGFDDFYRDALASGFARRPGGRPEDFEVVATVPVVLDDDVERAADRVRPELALYIGGMGAAGANFHHDVFVRMGHGAAARQVQEHYLAGRKDEAARAIPTEVVEQVALVGPVGKVRRDLDRWEATVVDEIAVQGLPEDIGAVAAALL</sequence>
<dbReference type="SUPFAM" id="SSF51679">
    <property type="entry name" value="Bacterial luciferase-like"/>
    <property type="match status" value="1"/>
</dbReference>
<dbReference type="RefSeq" id="WP_337711694.1">
    <property type="nucleotide sequence ID" value="NZ_JBBEGL010000001.1"/>
</dbReference>
<keyword evidence="1" id="KW-0560">Oxidoreductase</keyword>
<reference evidence="3 4" key="1">
    <citation type="submission" date="2024-03" db="EMBL/GenBank/DDBJ databases">
        <title>Actinomycetospora sp. OC33-EN06, a novel actinomycete isolated from wild orchid (Aerides multiflora).</title>
        <authorList>
            <person name="Suriyachadkun C."/>
        </authorList>
    </citation>
    <scope>NUCLEOTIDE SEQUENCE [LARGE SCALE GENOMIC DNA]</scope>
    <source>
        <strain evidence="3 4">OC33-EN06</strain>
    </source>
</reference>
<dbReference type="Proteomes" id="UP001370100">
    <property type="component" value="Unassembled WGS sequence"/>
</dbReference>
<accession>A0ABU8MYL5</accession>
<dbReference type="PANTHER" id="PTHR43244:SF1">
    <property type="entry name" value="5,10-METHYLENETETRAHYDROMETHANOPTERIN REDUCTASE"/>
    <property type="match status" value="1"/>
</dbReference>
<dbReference type="Pfam" id="PF00296">
    <property type="entry name" value="Bac_luciferase"/>
    <property type="match status" value="1"/>
</dbReference>
<evidence type="ECO:0000256" key="1">
    <source>
        <dbReference type="ARBA" id="ARBA00023002"/>
    </source>
</evidence>
<dbReference type="InterPro" id="IPR036661">
    <property type="entry name" value="Luciferase-like_sf"/>
</dbReference>
<dbReference type="InterPro" id="IPR011251">
    <property type="entry name" value="Luciferase-like_dom"/>
</dbReference>
<dbReference type="EMBL" id="JBBEGL010000001">
    <property type="protein sequence ID" value="MEJ2885200.1"/>
    <property type="molecule type" value="Genomic_DNA"/>
</dbReference>
<dbReference type="Gene3D" id="3.20.20.30">
    <property type="entry name" value="Luciferase-like domain"/>
    <property type="match status" value="1"/>
</dbReference>
<organism evidence="3 4">
    <name type="scientific">Actinomycetospora aeridis</name>
    <dbReference type="NCBI Taxonomy" id="3129231"/>
    <lineage>
        <taxon>Bacteria</taxon>
        <taxon>Bacillati</taxon>
        <taxon>Actinomycetota</taxon>
        <taxon>Actinomycetes</taxon>
        <taxon>Pseudonocardiales</taxon>
        <taxon>Pseudonocardiaceae</taxon>
        <taxon>Actinomycetospora</taxon>
    </lineage>
</organism>
<dbReference type="PANTHER" id="PTHR43244">
    <property type="match status" value="1"/>
</dbReference>
<protein>
    <submittedName>
        <fullName evidence="3">LLM class F420-dependent oxidoreductase</fullName>
    </submittedName>
</protein>
<dbReference type="NCBIfam" id="TIGR03559">
    <property type="entry name" value="F420_Rv3520c"/>
    <property type="match status" value="1"/>
</dbReference>
<proteinExistence type="predicted"/>
<gene>
    <name evidence="3" type="ORF">WCD41_01960</name>
</gene>
<keyword evidence="4" id="KW-1185">Reference proteome</keyword>
<comment type="caution">
    <text evidence="3">The sequence shown here is derived from an EMBL/GenBank/DDBJ whole genome shotgun (WGS) entry which is preliminary data.</text>
</comment>
<dbReference type="InterPro" id="IPR019951">
    <property type="entry name" value="F420_OxRdatse_Rv3520c_pred"/>
</dbReference>
<dbReference type="CDD" id="cd01097">
    <property type="entry name" value="Tetrahydromethanopterin_reductase"/>
    <property type="match status" value="1"/>
</dbReference>
<evidence type="ECO:0000313" key="4">
    <source>
        <dbReference type="Proteomes" id="UP001370100"/>
    </source>
</evidence>
<feature type="domain" description="Luciferase-like" evidence="2">
    <location>
        <begin position="14"/>
        <end position="320"/>
    </location>
</feature>
<evidence type="ECO:0000313" key="3">
    <source>
        <dbReference type="EMBL" id="MEJ2885200.1"/>
    </source>
</evidence>
<evidence type="ECO:0000259" key="2">
    <source>
        <dbReference type="Pfam" id="PF00296"/>
    </source>
</evidence>
<dbReference type="InterPro" id="IPR050564">
    <property type="entry name" value="F420-G6PD/mer"/>
</dbReference>